<evidence type="ECO:0000313" key="1">
    <source>
        <dbReference type="EMBL" id="VEG52132.1"/>
    </source>
</evidence>
<dbReference type="AlphaFoldDB" id="A0A448II20"/>
<dbReference type="EMBL" id="LR134356">
    <property type="protein sequence ID" value="VEG52132.1"/>
    <property type="molecule type" value="Genomic_DNA"/>
</dbReference>
<dbReference type="Pfam" id="PF08974">
    <property type="entry name" value="DUF1877"/>
    <property type="match status" value="1"/>
</dbReference>
<gene>
    <name evidence="1" type="ORF">NCTC10437_01248</name>
</gene>
<dbReference type="Proteomes" id="UP000279306">
    <property type="component" value="Chromosome"/>
</dbReference>
<name>A0A448II20_MYCAU</name>
<protein>
    <submittedName>
        <fullName evidence="1">Domain of uncharacterized function (DUF1877)</fullName>
    </submittedName>
</protein>
<reference evidence="1 2" key="1">
    <citation type="submission" date="2018-12" db="EMBL/GenBank/DDBJ databases">
        <authorList>
            <consortium name="Pathogen Informatics"/>
        </authorList>
    </citation>
    <scope>NUCLEOTIDE SEQUENCE [LARGE SCALE GENOMIC DNA]</scope>
    <source>
        <strain evidence="1 2">NCTC10437</strain>
    </source>
</reference>
<proteinExistence type="predicted"/>
<accession>A0A448II20</accession>
<dbReference type="InterPro" id="IPR035944">
    <property type="entry name" value="YfbM-like_sf"/>
</dbReference>
<sequence length="162" mass="17295">MGDYATYRAVRAEMLAAALGAEEPGAALGMLASGDRAEGLLLDLTNAYEALVYVLAGPDGDREDFDDPLVAAVLGHDEVAYDSPTVNDVQWTAQIERALSGFDRTLIADRFDPEEMDDDGVEPGGFAADPGWLDTVQESFDQLQSFYRSAADNGMAVLVVIG</sequence>
<dbReference type="RefSeq" id="WP_048630170.1">
    <property type="nucleotide sequence ID" value="NZ_CVQQ01000001.1"/>
</dbReference>
<dbReference type="InterPro" id="IPR015068">
    <property type="entry name" value="DUF1877"/>
</dbReference>
<dbReference type="Gene3D" id="3.40.1760.10">
    <property type="entry name" value="YfbM-like super family"/>
    <property type="match status" value="1"/>
</dbReference>
<dbReference type="KEGG" id="mauu:NCTC10437_01248"/>
<dbReference type="SUPFAM" id="SSF111069">
    <property type="entry name" value="Hypothetical protein yfbM"/>
    <property type="match status" value="1"/>
</dbReference>
<evidence type="ECO:0000313" key="2">
    <source>
        <dbReference type="Proteomes" id="UP000279306"/>
    </source>
</evidence>
<organism evidence="1 2">
    <name type="scientific">Mycolicibacterium aurum</name>
    <name type="common">Mycobacterium aurum</name>
    <dbReference type="NCBI Taxonomy" id="1791"/>
    <lineage>
        <taxon>Bacteria</taxon>
        <taxon>Bacillati</taxon>
        <taxon>Actinomycetota</taxon>
        <taxon>Actinomycetes</taxon>
        <taxon>Mycobacteriales</taxon>
        <taxon>Mycobacteriaceae</taxon>
        <taxon>Mycolicibacterium</taxon>
    </lineage>
</organism>
<keyword evidence="2" id="KW-1185">Reference proteome</keyword>